<dbReference type="Proteomes" id="UP000281498">
    <property type="component" value="Unassembled WGS sequence"/>
</dbReference>
<dbReference type="EMBL" id="PDOE01000003">
    <property type="protein sequence ID" value="RKL67609.1"/>
    <property type="molecule type" value="Genomic_DNA"/>
</dbReference>
<accession>A0A3A9K5T1</accession>
<proteinExistence type="inferred from homology"/>
<dbReference type="InterPro" id="IPR035104">
    <property type="entry name" value="Ribosomal_protein_S1-like"/>
</dbReference>
<evidence type="ECO:0000256" key="1">
    <source>
        <dbReference type="ARBA" id="ARBA00006767"/>
    </source>
</evidence>
<feature type="compositionally biased region" description="Basic and acidic residues" evidence="4">
    <location>
        <begin position="353"/>
        <end position="366"/>
    </location>
</feature>
<dbReference type="SUPFAM" id="SSF50249">
    <property type="entry name" value="Nucleic acid-binding proteins"/>
    <property type="match status" value="4"/>
</dbReference>
<dbReference type="PROSITE" id="PS50126">
    <property type="entry name" value="S1"/>
    <property type="match status" value="4"/>
</dbReference>
<dbReference type="InterPro" id="IPR012340">
    <property type="entry name" value="NA-bd_OB-fold"/>
</dbReference>
<feature type="domain" description="S1 motif" evidence="5">
    <location>
        <begin position="274"/>
        <end position="343"/>
    </location>
</feature>
<dbReference type="GO" id="GO:0005737">
    <property type="term" value="C:cytoplasm"/>
    <property type="evidence" value="ECO:0007669"/>
    <property type="project" value="UniProtKB-ARBA"/>
</dbReference>
<dbReference type="CDD" id="cd04465">
    <property type="entry name" value="S1_RPS1_repeat_ec2_hs2"/>
    <property type="match status" value="1"/>
</dbReference>
<feature type="region of interest" description="Disordered" evidence="4">
    <location>
        <begin position="353"/>
        <end position="385"/>
    </location>
</feature>
<comment type="caution">
    <text evidence="6">The sequence shown here is derived from an EMBL/GenBank/DDBJ whole genome shotgun (WGS) entry which is preliminary data.</text>
</comment>
<feature type="domain" description="S1 motif" evidence="5">
    <location>
        <begin position="189"/>
        <end position="257"/>
    </location>
</feature>
<dbReference type="GO" id="GO:0003729">
    <property type="term" value="F:mRNA binding"/>
    <property type="evidence" value="ECO:0007669"/>
    <property type="project" value="TreeGrafter"/>
</dbReference>
<evidence type="ECO:0000259" key="5">
    <source>
        <dbReference type="PROSITE" id="PS50126"/>
    </source>
</evidence>
<organism evidence="6 7">
    <name type="scientific">Salipaludibacillus neizhouensis</name>
    <dbReference type="NCBI Taxonomy" id="885475"/>
    <lineage>
        <taxon>Bacteria</taxon>
        <taxon>Bacillati</taxon>
        <taxon>Bacillota</taxon>
        <taxon>Bacilli</taxon>
        <taxon>Bacillales</taxon>
        <taxon>Bacillaceae</taxon>
    </lineage>
</organism>
<dbReference type="PANTHER" id="PTHR10724:SF7">
    <property type="entry name" value="SMALL RIBOSOMAL SUBUNIT PROTEIN BS1C"/>
    <property type="match status" value="1"/>
</dbReference>
<evidence type="ECO:0000256" key="2">
    <source>
        <dbReference type="ARBA" id="ARBA00022980"/>
    </source>
</evidence>
<feature type="domain" description="S1 motif" evidence="5">
    <location>
        <begin position="103"/>
        <end position="168"/>
    </location>
</feature>
<dbReference type="CDD" id="cd05688">
    <property type="entry name" value="S1_RPS1_repeat_ec3"/>
    <property type="match status" value="1"/>
</dbReference>
<dbReference type="GO" id="GO:0005840">
    <property type="term" value="C:ribosome"/>
    <property type="evidence" value="ECO:0007669"/>
    <property type="project" value="UniProtKB-KW"/>
</dbReference>
<protein>
    <submittedName>
        <fullName evidence="6">30S ribosomal protein S1</fullName>
    </submittedName>
</protein>
<dbReference type="SMART" id="SM00316">
    <property type="entry name" value="S1"/>
    <property type="match status" value="4"/>
</dbReference>
<gene>
    <name evidence="6" type="ORF">CR203_09670</name>
</gene>
<dbReference type="GO" id="GO:0006412">
    <property type="term" value="P:translation"/>
    <property type="evidence" value="ECO:0007669"/>
    <property type="project" value="TreeGrafter"/>
</dbReference>
<dbReference type="PANTHER" id="PTHR10724">
    <property type="entry name" value="30S RIBOSOMAL PROTEIN S1"/>
    <property type="match status" value="1"/>
</dbReference>
<dbReference type="GO" id="GO:1990904">
    <property type="term" value="C:ribonucleoprotein complex"/>
    <property type="evidence" value="ECO:0007669"/>
    <property type="project" value="UniProtKB-KW"/>
</dbReference>
<dbReference type="InterPro" id="IPR003029">
    <property type="entry name" value="S1_domain"/>
</dbReference>
<keyword evidence="7" id="KW-1185">Reference proteome</keyword>
<reference evidence="6 7" key="1">
    <citation type="submission" date="2017-10" db="EMBL/GenBank/DDBJ databases">
        <title>Bacillus sp. nov., a halophilic bacterium isolated from a Keqin Lake.</title>
        <authorList>
            <person name="Wang H."/>
        </authorList>
    </citation>
    <scope>NUCLEOTIDE SEQUENCE [LARGE SCALE GENOMIC DNA]</scope>
    <source>
        <strain evidence="6 7">KCTC 13187</strain>
    </source>
</reference>
<dbReference type="FunFam" id="2.40.50.140:FF:000051">
    <property type="entry name" value="RNA-binding transcriptional accessory protein"/>
    <property type="match status" value="2"/>
</dbReference>
<keyword evidence="2 6" id="KW-0689">Ribosomal protein</keyword>
<feature type="domain" description="S1 motif" evidence="5">
    <location>
        <begin position="18"/>
        <end position="85"/>
    </location>
</feature>
<dbReference type="NCBIfam" id="NF005208">
    <property type="entry name" value="PRK06676.1"/>
    <property type="match status" value="1"/>
</dbReference>
<dbReference type="RefSeq" id="WP_110935228.1">
    <property type="nucleotide sequence ID" value="NZ_KZ614146.1"/>
</dbReference>
<dbReference type="Gene3D" id="2.40.50.140">
    <property type="entry name" value="Nucleic acid-binding proteins"/>
    <property type="match status" value="4"/>
</dbReference>
<sequence>MVEEMNNEMVEFKTLSVGDLTKGTVAKVEEKQAFINVGYKMDGVLPISELSSLHVEKVSDVLKEGEEHDFKVIKLTEDELLLSKRAVLAEKAWDEMAERLESGDIFEAEVADVVKGGLVVDVGVRGFIPASLVERHYVEDFSDYRGKSLRLKVIEMDRERNKLILSQRAVIDEEVTEKKKQTLSSVKEGEVIEGTVQRLTDFGVFVDIGGVDGLVHISQMAHHHVESPSEIVSEGDTVKVKVLGVDPDNERISLSIKETQPGPWELVANEIKQGDIVEGTVKRLVAFGAFVEVSPGVEGLVHISQIANRHIGTPGEVLKEGEKVSAKVLDVNTVEKRVSLSIRILEEEQEEKMEAEAKKEYQKHNDNSGFSFGDVIGDQLDKYKK</sequence>
<dbReference type="PRINTS" id="PR00681">
    <property type="entry name" value="RIBOSOMALS1"/>
</dbReference>
<name>A0A3A9K5T1_9BACI</name>
<keyword evidence="3" id="KW-0687">Ribonucleoprotein</keyword>
<dbReference type="OrthoDB" id="9804077at2"/>
<dbReference type="GO" id="GO:0003735">
    <property type="term" value="F:structural constituent of ribosome"/>
    <property type="evidence" value="ECO:0007669"/>
    <property type="project" value="TreeGrafter"/>
</dbReference>
<evidence type="ECO:0000313" key="6">
    <source>
        <dbReference type="EMBL" id="RKL67609.1"/>
    </source>
</evidence>
<dbReference type="CDD" id="cd05687">
    <property type="entry name" value="S1_RPS1_repeat_ec1_hs1"/>
    <property type="match status" value="1"/>
</dbReference>
<dbReference type="AlphaFoldDB" id="A0A3A9K5T1"/>
<dbReference type="InterPro" id="IPR050437">
    <property type="entry name" value="Ribos_protein_bS1-like"/>
</dbReference>
<comment type="similarity">
    <text evidence="1">Belongs to the bacterial ribosomal protein bS1 family.</text>
</comment>
<evidence type="ECO:0000256" key="4">
    <source>
        <dbReference type="SAM" id="MobiDB-lite"/>
    </source>
</evidence>
<evidence type="ECO:0000256" key="3">
    <source>
        <dbReference type="ARBA" id="ARBA00023274"/>
    </source>
</evidence>
<evidence type="ECO:0000313" key="7">
    <source>
        <dbReference type="Proteomes" id="UP000281498"/>
    </source>
</evidence>
<dbReference type="Pfam" id="PF00575">
    <property type="entry name" value="S1"/>
    <property type="match status" value="4"/>
</dbReference>